<evidence type="ECO:0000313" key="2">
    <source>
        <dbReference type="Proteomes" id="UP000239068"/>
    </source>
</evidence>
<sequence length="162" mass="18143">MAKSLRTKPTTIKKANQFVEEFHRHHRPTTRNSGKWAISAIDIKSNKVVGVAIVGNPVSATLMDGYTLEITRLCIAENSPKGTASFLISNCSKIWKLMGGNKMITYTLCSESGASMKGAGWEKVAEVKPHNNWKNKSKMDGLSRDLLEIYKIKKFRWESVLN</sequence>
<reference evidence="1 2" key="1">
    <citation type="submission" date="2016-12" db="EMBL/GenBank/DDBJ databases">
        <title>Trade-off between light-utilization and light-protection in marine flavobacteria.</title>
        <authorList>
            <person name="Kumagai Y."/>
            <person name="Yoshizawa S."/>
            <person name="Kogure K."/>
            <person name="Iwasaki W."/>
        </authorList>
    </citation>
    <scope>NUCLEOTIDE SEQUENCE [LARGE SCALE GENOMIC DNA]</scope>
    <source>
        <strain evidence="1 2">ATCC 43844</strain>
    </source>
</reference>
<name>A0A2S7WGK2_9FLAO</name>
<dbReference type="Proteomes" id="UP000239068">
    <property type="component" value="Unassembled WGS sequence"/>
</dbReference>
<dbReference type="InterPro" id="IPR053780">
    <property type="entry name" value="Gp66-like"/>
</dbReference>
<proteinExistence type="predicted"/>
<dbReference type="NCBIfam" id="NF045478">
    <property type="entry name" value="XF1762_fam"/>
    <property type="match status" value="1"/>
</dbReference>
<gene>
    <name evidence="1" type="ORF">BTO16_11625</name>
</gene>
<evidence type="ECO:0000313" key="1">
    <source>
        <dbReference type="EMBL" id="PQJ76546.1"/>
    </source>
</evidence>
<dbReference type="RefSeq" id="WP_105021856.1">
    <property type="nucleotide sequence ID" value="NZ_MSCM01000002.1"/>
</dbReference>
<protein>
    <recommendedName>
        <fullName evidence="3">N-acetyltransferase domain-containing protein</fullName>
    </recommendedName>
</protein>
<dbReference type="OrthoDB" id="1653618at2"/>
<organism evidence="1 2">
    <name type="scientific">Polaribacter glomeratus</name>
    <dbReference type="NCBI Taxonomy" id="102"/>
    <lineage>
        <taxon>Bacteria</taxon>
        <taxon>Pseudomonadati</taxon>
        <taxon>Bacteroidota</taxon>
        <taxon>Flavobacteriia</taxon>
        <taxon>Flavobacteriales</taxon>
        <taxon>Flavobacteriaceae</taxon>
    </lineage>
</organism>
<evidence type="ECO:0008006" key="3">
    <source>
        <dbReference type="Google" id="ProtNLM"/>
    </source>
</evidence>
<keyword evidence="2" id="KW-1185">Reference proteome</keyword>
<comment type="caution">
    <text evidence="1">The sequence shown here is derived from an EMBL/GenBank/DDBJ whole genome shotgun (WGS) entry which is preliminary data.</text>
</comment>
<accession>A0A2S7WGK2</accession>
<dbReference type="EMBL" id="MSCM01000002">
    <property type="protein sequence ID" value="PQJ76546.1"/>
    <property type="molecule type" value="Genomic_DNA"/>
</dbReference>
<dbReference type="AlphaFoldDB" id="A0A2S7WGK2"/>